<dbReference type="InterPro" id="IPR050567">
    <property type="entry name" value="Mitochondrial_Carrier"/>
</dbReference>
<keyword evidence="4 9" id="KW-0812">Transmembrane</keyword>
<evidence type="ECO:0000313" key="12">
    <source>
        <dbReference type="Proteomes" id="UP000053820"/>
    </source>
</evidence>
<keyword evidence="5" id="KW-0677">Repeat</keyword>
<dbReference type="InterPro" id="IPR023395">
    <property type="entry name" value="MCP_dom_sf"/>
</dbReference>
<dbReference type="Pfam" id="PF00153">
    <property type="entry name" value="Mito_carr"/>
    <property type="match status" value="1"/>
</dbReference>
<proteinExistence type="inferred from homology"/>
<name>A0A0C9VQN7_9AGAM</name>
<protein>
    <submittedName>
        <fullName evidence="11">Uncharacterized protein</fullName>
    </submittedName>
</protein>
<dbReference type="GO" id="GO:0031966">
    <property type="term" value="C:mitochondrial membrane"/>
    <property type="evidence" value="ECO:0007669"/>
    <property type="project" value="UniProtKB-SubCell"/>
</dbReference>
<comment type="subcellular location">
    <subcellularLocation>
        <location evidence="1">Mitochondrion membrane</location>
        <topology evidence="1">Multi-pass membrane protein</topology>
    </subcellularLocation>
</comment>
<dbReference type="HOGENOM" id="CLU_685219_0_0_1"/>
<evidence type="ECO:0000256" key="10">
    <source>
        <dbReference type="RuleBase" id="RU000488"/>
    </source>
</evidence>
<keyword evidence="8 9" id="KW-0472">Membrane</keyword>
<evidence type="ECO:0000313" key="11">
    <source>
        <dbReference type="EMBL" id="KIJ60040.1"/>
    </source>
</evidence>
<dbReference type="InterPro" id="IPR018108">
    <property type="entry name" value="MCP_transmembrane"/>
</dbReference>
<evidence type="ECO:0000256" key="8">
    <source>
        <dbReference type="ARBA" id="ARBA00023136"/>
    </source>
</evidence>
<dbReference type="AlphaFoldDB" id="A0A0C9VQN7"/>
<dbReference type="GO" id="GO:1990575">
    <property type="term" value="P:mitochondrial L-ornithine transmembrane transport"/>
    <property type="evidence" value="ECO:0007669"/>
    <property type="project" value="TreeGrafter"/>
</dbReference>
<dbReference type="PANTHER" id="PTHR45624">
    <property type="entry name" value="MITOCHONDRIAL BASIC AMINO ACIDS TRANSPORTER-RELATED"/>
    <property type="match status" value="1"/>
</dbReference>
<reference evidence="11 12" key="1">
    <citation type="submission" date="2014-04" db="EMBL/GenBank/DDBJ databases">
        <title>Evolutionary Origins and Diversification of the Mycorrhizal Mutualists.</title>
        <authorList>
            <consortium name="DOE Joint Genome Institute"/>
            <consortium name="Mycorrhizal Genomics Consortium"/>
            <person name="Kohler A."/>
            <person name="Kuo A."/>
            <person name="Nagy L.G."/>
            <person name="Floudas D."/>
            <person name="Copeland A."/>
            <person name="Barry K.W."/>
            <person name="Cichocki N."/>
            <person name="Veneault-Fourrey C."/>
            <person name="LaButti K."/>
            <person name="Lindquist E.A."/>
            <person name="Lipzen A."/>
            <person name="Lundell T."/>
            <person name="Morin E."/>
            <person name="Murat C."/>
            <person name="Riley R."/>
            <person name="Ohm R."/>
            <person name="Sun H."/>
            <person name="Tunlid A."/>
            <person name="Henrissat B."/>
            <person name="Grigoriev I.V."/>
            <person name="Hibbett D.S."/>
            <person name="Martin F."/>
        </authorList>
    </citation>
    <scope>NUCLEOTIDE SEQUENCE [LARGE SCALE GENOMIC DNA]</scope>
    <source>
        <strain evidence="11 12">MD-312</strain>
    </source>
</reference>
<comment type="similarity">
    <text evidence="2 10">Belongs to the mitochondrial carrier (TC 2.A.29) family.</text>
</comment>
<gene>
    <name evidence="11" type="ORF">HYDPIDRAFT_170453</name>
</gene>
<sequence length="402" mass="43465">MSDSDSELLEERLCKFTGMAPASSPLNTMPMLLSVHLRMEKSWRPIVTVAVGDHQCCELILACDGQNPNLKQSFKLRVMPDPRLQAQQQCTNKATPSHPRIRAAAGYWSESDCIQSDNELDPLLKYEDRGPVSVSLDHLDSEEESALPAKRSNTILWFAASILPTYTEAIAVDQGVSTVDSLIDSFSPYRELRKARVDSDYERVLSKLQAEWTFIGASLVALARLEAAVFGFSSGSLFPVDLLAQRSIAIGSIASAIGLSVDAWFLLVYNGVDSAKFQNTRRGYSPHRISLMGGGGEGGKMLGAGQLVIAGVGAGLANDFVSGPVEHIRIRLQTQSNTNPLYKGPFDAIKKIASEHGIAGPFKGQCITFLREATPSPARDKAKEHPPSPVNAVIYGATAGYA</sequence>
<keyword evidence="7" id="KW-0496">Mitochondrion</keyword>
<keyword evidence="12" id="KW-1185">Reference proteome</keyword>
<evidence type="ECO:0000256" key="3">
    <source>
        <dbReference type="ARBA" id="ARBA00022448"/>
    </source>
</evidence>
<dbReference type="GO" id="GO:0000064">
    <property type="term" value="F:L-ornithine transmembrane transporter activity"/>
    <property type="evidence" value="ECO:0007669"/>
    <property type="project" value="TreeGrafter"/>
</dbReference>
<evidence type="ECO:0000256" key="1">
    <source>
        <dbReference type="ARBA" id="ARBA00004225"/>
    </source>
</evidence>
<evidence type="ECO:0000256" key="6">
    <source>
        <dbReference type="ARBA" id="ARBA00022989"/>
    </source>
</evidence>
<evidence type="ECO:0000256" key="4">
    <source>
        <dbReference type="ARBA" id="ARBA00022692"/>
    </source>
</evidence>
<keyword evidence="6" id="KW-1133">Transmembrane helix</keyword>
<dbReference type="PANTHER" id="PTHR45624:SF12">
    <property type="entry name" value="MITOCHONDRIAL ORNITHINE TRANSPORTER 1"/>
    <property type="match status" value="1"/>
</dbReference>
<feature type="repeat" description="Solcar" evidence="9">
    <location>
        <begin position="305"/>
        <end position="389"/>
    </location>
</feature>
<evidence type="ECO:0000256" key="9">
    <source>
        <dbReference type="PROSITE-ProRule" id="PRU00282"/>
    </source>
</evidence>
<dbReference type="OrthoDB" id="2642524at2759"/>
<dbReference type="Gene3D" id="1.50.40.10">
    <property type="entry name" value="Mitochondrial carrier domain"/>
    <property type="match status" value="1"/>
</dbReference>
<organism evidence="11 12">
    <name type="scientific">Hydnomerulius pinastri MD-312</name>
    <dbReference type="NCBI Taxonomy" id="994086"/>
    <lineage>
        <taxon>Eukaryota</taxon>
        <taxon>Fungi</taxon>
        <taxon>Dikarya</taxon>
        <taxon>Basidiomycota</taxon>
        <taxon>Agaricomycotina</taxon>
        <taxon>Agaricomycetes</taxon>
        <taxon>Agaricomycetidae</taxon>
        <taxon>Boletales</taxon>
        <taxon>Boletales incertae sedis</taxon>
        <taxon>Leucogyrophana</taxon>
    </lineage>
</organism>
<dbReference type="Proteomes" id="UP000053820">
    <property type="component" value="Unassembled WGS sequence"/>
</dbReference>
<dbReference type="SUPFAM" id="SSF103506">
    <property type="entry name" value="Mitochondrial carrier"/>
    <property type="match status" value="1"/>
</dbReference>
<dbReference type="EMBL" id="KN839877">
    <property type="protein sequence ID" value="KIJ60040.1"/>
    <property type="molecule type" value="Genomic_DNA"/>
</dbReference>
<evidence type="ECO:0000256" key="7">
    <source>
        <dbReference type="ARBA" id="ARBA00023128"/>
    </source>
</evidence>
<dbReference type="PROSITE" id="PS50920">
    <property type="entry name" value="SOLCAR"/>
    <property type="match status" value="1"/>
</dbReference>
<accession>A0A0C9VQN7</accession>
<evidence type="ECO:0000256" key="5">
    <source>
        <dbReference type="ARBA" id="ARBA00022737"/>
    </source>
</evidence>
<keyword evidence="3 10" id="KW-0813">Transport</keyword>
<evidence type="ECO:0000256" key="2">
    <source>
        <dbReference type="ARBA" id="ARBA00006375"/>
    </source>
</evidence>